<keyword evidence="3" id="KW-1185">Reference proteome</keyword>
<proteinExistence type="predicted"/>
<evidence type="ECO:0000256" key="1">
    <source>
        <dbReference type="SAM" id="MobiDB-lite"/>
    </source>
</evidence>
<sequence>MTNSQSQPNKKGRNQRQASVTARDRRALRPQRGEELVTITIDDRDPAFPALVAAELWNGAAIPRFRPEVAEFVVDWINDTYAKYPDGSARAHWDGDTIVLTRSDGDTRPSYIEDRVEPDDDGRYGIGARAWVWEFVS</sequence>
<evidence type="ECO:0000313" key="2">
    <source>
        <dbReference type="EMBL" id="OXM57050.1"/>
    </source>
</evidence>
<name>A0A229SDX7_9PSEU</name>
<dbReference type="AlphaFoldDB" id="A0A229SDX7"/>
<comment type="caution">
    <text evidence="2">The sequence shown here is derived from an EMBL/GenBank/DDBJ whole genome shotgun (WGS) entry which is preliminary data.</text>
</comment>
<evidence type="ECO:0000313" key="3">
    <source>
        <dbReference type="Proteomes" id="UP000215223"/>
    </source>
</evidence>
<reference evidence="2 3" key="1">
    <citation type="submission" date="2017-07" db="EMBL/GenBank/DDBJ databases">
        <title>Amycolatopsis thailandensis Genome sequencing and assembly.</title>
        <authorList>
            <person name="Kaur N."/>
            <person name="Mayilraj S."/>
        </authorList>
    </citation>
    <scope>NUCLEOTIDE SEQUENCE [LARGE SCALE GENOMIC DNA]</scope>
    <source>
        <strain evidence="2 3">JCM 16380</strain>
    </source>
</reference>
<dbReference type="EMBL" id="NMQT01000031">
    <property type="protein sequence ID" value="OXM57050.1"/>
    <property type="molecule type" value="Genomic_DNA"/>
</dbReference>
<accession>A0A229SDX7</accession>
<dbReference type="OrthoDB" id="3467040at2"/>
<organism evidence="2 3">
    <name type="scientific">Amycolatopsis thailandensis</name>
    <dbReference type="NCBI Taxonomy" id="589330"/>
    <lineage>
        <taxon>Bacteria</taxon>
        <taxon>Bacillati</taxon>
        <taxon>Actinomycetota</taxon>
        <taxon>Actinomycetes</taxon>
        <taxon>Pseudonocardiales</taxon>
        <taxon>Pseudonocardiaceae</taxon>
        <taxon>Amycolatopsis</taxon>
    </lineage>
</organism>
<dbReference type="RefSeq" id="WP_093933546.1">
    <property type="nucleotide sequence ID" value="NZ_NMQT01000031.1"/>
</dbReference>
<feature type="compositionally biased region" description="Basic and acidic residues" evidence="1">
    <location>
        <begin position="22"/>
        <end position="33"/>
    </location>
</feature>
<feature type="compositionally biased region" description="Polar residues" evidence="1">
    <location>
        <begin position="1"/>
        <end position="20"/>
    </location>
</feature>
<dbReference type="Proteomes" id="UP000215223">
    <property type="component" value="Unassembled WGS sequence"/>
</dbReference>
<protein>
    <submittedName>
        <fullName evidence="2">Uncharacterized protein</fullName>
    </submittedName>
</protein>
<feature type="region of interest" description="Disordered" evidence="1">
    <location>
        <begin position="1"/>
        <end position="33"/>
    </location>
</feature>
<gene>
    <name evidence="2" type="ORF">CFP71_09955</name>
</gene>